<comment type="similarity">
    <text evidence="1 3">Belongs to the UDP-glycosyltransferase family.</text>
</comment>
<dbReference type="PROSITE" id="PS00375">
    <property type="entry name" value="UDPGT"/>
    <property type="match status" value="1"/>
</dbReference>
<name>A0A3Q8GXG8_ANDPA</name>
<dbReference type="InterPro" id="IPR002213">
    <property type="entry name" value="UDP_glucos_trans"/>
</dbReference>
<organism evidence="5">
    <name type="scientific">Andrographis paniculata</name>
    <name type="common">Creat</name>
    <name type="synonym">Justicia paniculata</name>
    <dbReference type="NCBI Taxonomy" id="175694"/>
    <lineage>
        <taxon>Eukaryota</taxon>
        <taxon>Viridiplantae</taxon>
        <taxon>Streptophyta</taxon>
        <taxon>Embryophyta</taxon>
        <taxon>Tracheophyta</taxon>
        <taxon>Spermatophyta</taxon>
        <taxon>Magnoliopsida</taxon>
        <taxon>eudicotyledons</taxon>
        <taxon>Gunneridae</taxon>
        <taxon>Pentapetalae</taxon>
        <taxon>asterids</taxon>
        <taxon>lamiids</taxon>
        <taxon>Lamiales</taxon>
        <taxon>Acanthaceae</taxon>
        <taxon>Acanthoideae</taxon>
        <taxon>Andrographideae</taxon>
        <taxon>Andrographis</taxon>
    </lineage>
</organism>
<evidence type="ECO:0000256" key="1">
    <source>
        <dbReference type="ARBA" id="ARBA00009995"/>
    </source>
</evidence>
<keyword evidence="3" id="KW-0328">Glycosyltransferase</keyword>
<dbReference type="EC" id="2.4.1.-" evidence="4"/>
<dbReference type="Pfam" id="PF00201">
    <property type="entry name" value="UDPGT"/>
    <property type="match status" value="1"/>
</dbReference>
<evidence type="ECO:0000256" key="2">
    <source>
        <dbReference type="ARBA" id="ARBA00022679"/>
    </source>
</evidence>
<dbReference type="CDD" id="cd03784">
    <property type="entry name" value="GT1_Gtf-like"/>
    <property type="match status" value="1"/>
</dbReference>
<sequence length="487" mass="53833">MTMSQLPVELVFIPSPGLSHLVSTIEAAKLLLVRGGNRLAVTVLIIKLPKGADDQKEKISSIMEGTIPRLRFVELPDDHNIQPGSPTFLFDYIDNHADKIRQFLSEMIEKPLVPGTQLAGLVLDMFCTSFIQVGNEFSIPSYVFFTSGALTLGTFYDLVSLKFEQNQDLAQYKDSHVELSLNCASHPIPVKLFPTIFFEGSSVADLFLGYFQKMTDTKGVLVNTFYDLQKYTLDSLSAHYNKYPKVYPIGPILKDNHDGSGGNPPENDVIKWLDDQPEDSVVFLCFGTMGAFEEAQVREFAKALEDSGSRFVWSLRKPSGEKSIRLSGEYGSFDEVLPEGFLERTAAAGRVIGWAPQVAVLAHAAVGGFVSHCGWNSVLETVWHGVPVAALPLYAEQHMNAFELATELGIAEVIRSDYKTDSSKKAEVIPAGEIEAAIRRVMAAESGVREKMKEMQRKSREALKEGGSSYASQMEFLQDVLRNVGLE</sequence>
<dbReference type="Gene3D" id="3.40.50.2000">
    <property type="entry name" value="Glycogen Phosphorylase B"/>
    <property type="match status" value="2"/>
</dbReference>
<dbReference type="InterPro" id="IPR050481">
    <property type="entry name" value="UDP-glycosyltransf_plant"/>
</dbReference>
<dbReference type="GO" id="GO:0035251">
    <property type="term" value="F:UDP-glucosyltransferase activity"/>
    <property type="evidence" value="ECO:0007669"/>
    <property type="project" value="InterPro"/>
</dbReference>
<accession>A0A3Q8GXG8</accession>
<keyword evidence="2 3" id="KW-0808">Transferase</keyword>
<proteinExistence type="evidence at transcript level"/>
<dbReference type="PANTHER" id="PTHR48048">
    <property type="entry name" value="GLYCOSYLTRANSFERASE"/>
    <property type="match status" value="1"/>
</dbReference>
<dbReference type="InterPro" id="IPR035595">
    <property type="entry name" value="UDP_glycos_trans_CS"/>
</dbReference>
<evidence type="ECO:0000313" key="5">
    <source>
        <dbReference type="EMBL" id="AXL95240.1"/>
    </source>
</evidence>
<dbReference type="PANTHER" id="PTHR48048:SF45">
    <property type="entry name" value="GLYCOSYLTRANSFERASE"/>
    <property type="match status" value="1"/>
</dbReference>
<dbReference type="SUPFAM" id="SSF53756">
    <property type="entry name" value="UDP-Glycosyltransferase/glycogen phosphorylase"/>
    <property type="match status" value="1"/>
</dbReference>
<dbReference type="EMBL" id="MF285065">
    <property type="protein sequence ID" value="AXL95240.1"/>
    <property type="molecule type" value="mRNA"/>
</dbReference>
<evidence type="ECO:0000256" key="4">
    <source>
        <dbReference type="RuleBase" id="RU362057"/>
    </source>
</evidence>
<protein>
    <recommendedName>
        <fullName evidence="4">Glycosyltransferase</fullName>
        <ecNumber evidence="4">2.4.1.-</ecNumber>
    </recommendedName>
</protein>
<dbReference type="FunFam" id="3.40.50.2000:FF:000056">
    <property type="entry name" value="Glycosyltransferase"/>
    <property type="match status" value="1"/>
</dbReference>
<evidence type="ECO:0000256" key="3">
    <source>
        <dbReference type="RuleBase" id="RU003718"/>
    </source>
</evidence>
<reference evidence="5" key="1">
    <citation type="journal article" date="2018" name="Plant J.">
        <title>The medicinal plant Andrographis paniculata genome provides insight into biosynthesis of the bioactive diterpenoid neoandrographolide.</title>
        <authorList>
            <person name="Sun W."/>
            <person name="Leng L."/>
            <person name="Yin Q."/>
            <person name="Xu M."/>
            <person name="Huang M."/>
            <person name="Xu Z."/>
            <person name="Zhang Y."/>
            <person name="Yao H."/>
            <person name="Wang C."/>
            <person name="Xiong C."/>
            <person name="Chen S."/>
            <person name="Jiang C."/>
            <person name="Xie N."/>
            <person name="Zheng X."/>
            <person name="Wang Y."/>
            <person name="Song C."/>
            <person name="Peters R.J."/>
            <person name="Chen S."/>
        </authorList>
    </citation>
    <scope>NUCLEOTIDE SEQUENCE</scope>
    <source>
        <strain evidence="5">CXL_12858</strain>
    </source>
</reference>
<dbReference type="AlphaFoldDB" id="A0A3Q8GXG8"/>